<dbReference type="PANTHER" id="PTHR43939:SF68">
    <property type="entry name" value="CENTROSOMAL PROTEIN OF 290 KDA-LIKE"/>
    <property type="match status" value="1"/>
</dbReference>
<feature type="coiled-coil region" evidence="1">
    <location>
        <begin position="1645"/>
        <end position="1679"/>
    </location>
</feature>
<feature type="coiled-coil region" evidence="1">
    <location>
        <begin position="235"/>
        <end position="269"/>
    </location>
</feature>
<dbReference type="EnsemblPlants" id="Kaladp0088s0092.1.v1.1">
    <property type="protein sequence ID" value="Kaladp0088s0092.1.v1.1"/>
    <property type="gene ID" value="Kaladp0088s0092.v1.1"/>
</dbReference>
<feature type="region of interest" description="Disordered" evidence="2">
    <location>
        <begin position="1"/>
        <end position="98"/>
    </location>
</feature>
<feature type="coiled-coil region" evidence="1">
    <location>
        <begin position="616"/>
        <end position="643"/>
    </location>
</feature>
<name>A0A7N0UXV3_KALFE</name>
<dbReference type="EnsemblPlants" id="Kaladp0088s0092.2.v1.1">
    <property type="protein sequence ID" value="Kaladp0088s0092.2.v1.1"/>
    <property type="gene ID" value="Kaladp0088s0092.v1.1"/>
</dbReference>
<evidence type="ECO:0000256" key="1">
    <source>
        <dbReference type="SAM" id="Coils"/>
    </source>
</evidence>
<evidence type="ECO:0000313" key="3">
    <source>
        <dbReference type="EnsemblPlants" id="Kaladp0088s0092.2.v1.1"/>
    </source>
</evidence>
<feature type="coiled-coil region" evidence="1">
    <location>
        <begin position="374"/>
        <end position="478"/>
    </location>
</feature>
<accession>A0A7N0UXV3</accession>
<keyword evidence="1" id="KW-0175">Coiled coil</keyword>
<reference evidence="3" key="1">
    <citation type="submission" date="2021-01" db="UniProtKB">
        <authorList>
            <consortium name="EnsemblPlants"/>
        </authorList>
    </citation>
    <scope>IDENTIFICATION</scope>
</reference>
<organism evidence="3 4">
    <name type="scientific">Kalanchoe fedtschenkoi</name>
    <name type="common">Lavender scallops</name>
    <name type="synonym">South American air plant</name>
    <dbReference type="NCBI Taxonomy" id="63787"/>
    <lineage>
        <taxon>Eukaryota</taxon>
        <taxon>Viridiplantae</taxon>
        <taxon>Streptophyta</taxon>
        <taxon>Embryophyta</taxon>
        <taxon>Tracheophyta</taxon>
        <taxon>Spermatophyta</taxon>
        <taxon>Magnoliopsida</taxon>
        <taxon>eudicotyledons</taxon>
        <taxon>Gunneridae</taxon>
        <taxon>Pentapetalae</taxon>
        <taxon>Saxifragales</taxon>
        <taxon>Crassulaceae</taxon>
        <taxon>Kalanchoe</taxon>
    </lineage>
</organism>
<feature type="coiled-coil region" evidence="1">
    <location>
        <begin position="900"/>
        <end position="1095"/>
    </location>
</feature>
<evidence type="ECO:0000256" key="2">
    <source>
        <dbReference type="SAM" id="MobiDB-lite"/>
    </source>
</evidence>
<feature type="coiled-coil region" evidence="1">
    <location>
        <begin position="1517"/>
        <end position="1551"/>
    </location>
</feature>
<dbReference type="Proteomes" id="UP000594263">
    <property type="component" value="Unplaced"/>
</dbReference>
<feature type="coiled-coil region" evidence="1">
    <location>
        <begin position="729"/>
        <end position="874"/>
    </location>
</feature>
<protein>
    <submittedName>
        <fullName evidence="3">Uncharacterized protein</fullName>
    </submittedName>
</protein>
<dbReference type="Gramene" id="Kaladp0088s0092.2.v1.1">
    <property type="protein sequence ID" value="Kaladp0088s0092.2.v1.1"/>
    <property type="gene ID" value="Kaladp0088s0092.v1.1"/>
</dbReference>
<feature type="compositionally biased region" description="Acidic residues" evidence="2">
    <location>
        <begin position="1"/>
        <end position="11"/>
    </location>
</feature>
<evidence type="ECO:0000313" key="4">
    <source>
        <dbReference type="Proteomes" id="UP000594263"/>
    </source>
</evidence>
<dbReference type="Gene3D" id="1.10.287.1490">
    <property type="match status" value="1"/>
</dbReference>
<feature type="coiled-coil region" evidence="1">
    <location>
        <begin position="1138"/>
        <end position="1242"/>
    </location>
</feature>
<dbReference type="PANTHER" id="PTHR43939">
    <property type="entry name" value="COILED-COIL DOMAIN-CONTAINING PROTEIN 158"/>
    <property type="match status" value="1"/>
</dbReference>
<dbReference type="Gramene" id="Kaladp0088s0092.1.v1.1">
    <property type="protein sequence ID" value="Kaladp0088s0092.1.v1.1"/>
    <property type="gene ID" value="Kaladp0088s0092.v1.1"/>
</dbReference>
<dbReference type="OMA" id="EKSNEHE"/>
<keyword evidence="4" id="KW-1185">Reference proteome</keyword>
<dbReference type="Gene3D" id="1.20.5.340">
    <property type="match status" value="1"/>
</dbReference>
<sequence length="1921" mass="213963">MSGDSNSEEVLEGVGGPNGDGVLVMGLEGHVSNEDLNSGAGAHFESPFDGSGDKEGAEGAGGAGATDDSSDQDSSYVQVDRVENSNDSVNTDSDDMKVADDAGKEDMFVDAPDELGTSAQATDSEETTETGIEGTQFYEEGGMQAYQLVDEVEHLRSMLEKVIAENNALHREKQEERVSSMRGIADIRGHIKALSDQNPLVSEHDGGSIANLHEEEAGDKEIPVSNYIRECSESLKRALESRLQSEGEIRELIEKLNSKDKEIHDLSAKISQLTLSQESQEVLSQAQNQNYQYVDAVLTQLLASLSTVVYQGELFDESVAAKASLVESGSTTLIQNYNEILYDIRQLRQFLQHEKASGGQEDFRTILSAARDELLELRAKEAELVGKLNQLESENKEFLEQLQREKEAAASLNAEVAKTKTELDQEKAKSGSLREKLSLAVTKGKGLVQQRDSLRQSLAEKTQQLDDCLEKLQQSSRALEASELRNVDLVTSENLVASLQESLSHKDAILVHVEEILSQGNLPDGIRFQDLPEKVKWLVDDRNALTEASLEFQRIEDAISSVDLPATVSSLDVVSQINWLKESFNLSNGEIVKLQDEIVRMKEAADTEIHRLTTSLSEEIQEKDFLKTELTDLSEKLEGVVQKEQYLLQERENAVKLLLDASGINLDDQEEFSYSSANMPVLLEKCLSRTVEQSSRSVESSLAENEHFERSVTALYLKDMELALCLQLLEDDNLERSQVKKVLDELKQTSEELAALKEERDSLQKDLSRAEDKVSTLREKLSMAVKKGKGLVQERENMKGHLEEKNQEIEKLKNEIQQQESQLREVSDQLSKLSIDLERMPQLEAEIASIKDQRDQLEKALEEKEGKLRVVIESIQNIPVPAGLMFDEPIEMVEGVCSYLRECESSKMDAAQELERVKQEAIGLDMELAEAHSKIRSLEDAVLDKENSLNRITVEKKDLEAEKALVEQELQKMMEEAQDLSRKLTEDSATVKSLQEALSQSENDIRVLSLEKEEATARKVAAEMELEKAQEEVATQTSKLTEAYTTIRTLEDKLSQMEAVISMLTEQNDQRQEGNSFLEIELQKLKVETKSQSEELANALSTIKLLEDAASKTETDISALADGKKVADEEKLSLSSKLAEAYESIKTHEETITHLETRISTLNEEISEGQMASSSLLGEMQNFKDEISSQEADLAHARSTIKLLEDAVSDAKINVSVLGDEKKTSEAKISELQSKLNACLEELSGTHGNIQNRYMELISHLKDLQMLARNDTLASLKKRFQVPLENLKSMDLVLEDIRDHLADIGHAVQPIPDSNVTGPSITEFLTDIPTNSANIETDSGGMSSEYVDEVNKLFIEVADQLHLKDRLISENVEGFCAVFDTFTKAVLQKLQLSKNEIVVLADRMVSLKRHSEDLELGTQERDEAIANLEKDLSTVVSACADIEKHLLQQSSASELDFAMPDSSSEAMKAEIDSTARNRTRGDDRYVEMANNLLLATRKFDNLIMQLVDSKKMATATISDLQNELTVARASLEELRQENDLTLSRVSKLEADLQASQSLCDEMSLKIETHIANEEDLMKKEAEVLSLYNNLSLKEEETKDSQVSTSQLRELLDKASGVNFPFEEAEDHHPHGPTIVKKLGFIIDNFTELQHQMDSLSSDREELESTIGLQNLKIQHLTEEIAEHAKNNHDCQKLKNELSEFMLYLERVILKLGGTDTSENQTPEDAGRLLSVLDELIMNLVKEDENLKSEVRELRAKLLESQKVVDSLSMKAESLEQLVQHKASGSQAIQERSFAVPSTSAGSEISEVEDVDLSGKSTITPVPSAAQMRTFRKGSTDHLALNIDTESAAPLISNVETDEDKGRVFKSLNTTGLIPKQGKLIADRVDGIWVNGGRVLMNQPRARLGVMAYWLVLHLWLLASIL</sequence>
<proteinExistence type="predicted"/>